<dbReference type="Proteomes" id="UP001157156">
    <property type="component" value="Unassembled WGS sequence"/>
</dbReference>
<dbReference type="PROSITE" id="PS50883">
    <property type="entry name" value="EAL"/>
    <property type="match status" value="1"/>
</dbReference>
<gene>
    <name evidence="2" type="ORF">GCM10007931_15070</name>
</gene>
<dbReference type="EMBL" id="BSPV01000004">
    <property type="protein sequence ID" value="GLT14532.1"/>
    <property type="molecule type" value="Genomic_DNA"/>
</dbReference>
<dbReference type="InterPro" id="IPR035919">
    <property type="entry name" value="EAL_sf"/>
</dbReference>
<dbReference type="Gene3D" id="3.20.20.450">
    <property type="entry name" value="EAL domain"/>
    <property type="match status" value="1"/>
</dbReference>
<evidence type="ECO:0000313" key="2">
    <source>
        <dbReference type="EMBL" id="GLT14532.1"/>
    </source>
</evidence>
<name>A0ABQ6EPQ8_9VIBR</name>
<feature type="domain" description="EAL" evidence="1">
    <location>
        <begin position="7"/>
        <end position="255"/>
    </location>
</feature>
<evidence type="ECO:0000313" key="3">
    <source>
        <dbReference type="Proteomes" id="UP001157156"/>
    </source>
</evidence>
<dbReference type="PANTHER" id="PTHR33121:SF76">
    <property type="entry name" value="SIGNALING PROTEIN"/>
    <property type="match status" value="1"/>
</dbReference>
<organism evidence="2 3">
    <name type="scientific">Vibrio algivorus</name>
    <dbReference type="NCBI Taxonomy" id="1667024"/>
    <lineage>
        <taxon>Bacteria</taxon>
        <taxon>Pseudomonadati</taxon>
        <taxon>Pseudomonadota</taxon>
        <taxon>Gammaproteobacteria</taxon>
        <taxon>Vibrionales</taxon>
        <taxon>Vibrionaceae</taxon>
        <taxon>Vibrio</taxon>
    </lineage>
</organism>
<comment type="caution">
    <text evidence="2">The sequence shown here is derived from an EMBL/GenBank/DDBJ whole genome shotgun (WGS) entry which is preliminary data.</text>
</comment>
<keyword evidence="3" id="KW-1185">Reference proteome</keyword>
<dbReference type="PANTHER" id="PTHR33121">
    <property type="entry name" value="CYCLIC DI-GMP PHOSPHODIESTERASE PDEF"/>
    <property type="match status" value="1"/>
</dbReference>
<proteinExistence type="predicted"/>
<reference evidence="3" key="1">
    <citation type="journal article" date="2019" name="Int. J. Syst. Evol. Microbiol.">
        <title>The Global Catalogue of Microorganisms (GCM) 10K type strain sequencing project: providing services to taxonomists for standard genome sequencing and annotation.</title>
        <authorList>
            <consortium name="The Broad Institute Genomics Platform"/>
            <consortium name="The Broad Institute Genome Sequencing Center for Infectious Disease"/>
            <person name="Wu L."/>
            <person name="Ma J."/>
        </authorList>
    </citation>
    <scope>NUCLEOTIDE SEQUENCE [LARGE SCALE GENOMIC DNA]</scope>
    <source>
        <strain evidence="3">NBRC 111146</strain>
    </source>
</reference>
<evidence type="ECO:0000259" key="1">
    <source>
        <dbReference type="PROSITE" id="PS50883"/>
    </source>
</evidence>
<protein>
    <submittedName>
        <fullName evidence="2">Diguanylate phosphodiesterase</fullName>
    </submittedName>
</protein>
<sequence>MSKKFDMSFFKDECGNHFAQYKNLTLNSVFQPIFNQKNTIVGVEALLRMKSESGEHICPGYYFSDDNPNQDDKSAIDLISRILHINNFVDSQHKQIKLFLNFLPNSFKTIEPSCPHEVRFLKELNKLKISSNQIVLELLEFHCDNIEQLKASVSKMAEHGFDIAIDDFGSEYSNSERVDLINPTIVKIDRMLLSQYMAGEQEKLLEAVAIAKAYGAQTVIEGIENQQQLDTMRALNINMYQGYYLGMPESMIPAA</sequence>
<dbReference type="SUPFAM" id="SSF141868">
    <property type="entry name" value="EAL domain-like"/>
    <property type="match status" value="1"/>
</dbReference>
<accession>A0ABQ6EPQ8</accession>
<dbReference type="InterPro" id="IPR001633">
    <property type="entry name" value="EAL_dom"/>
</dbReference>
<dbReference type="Pfam" id="PF00563">
    <property type="entry name" value="EAL"/>
    <property type="match status" value="1"/>
</dbReference>
<dbReference type="SMART" id="SM00052">
    <property type="entry name" value="EAL"/>
    <property type="match status" value="1"/>
</dbReference>
<dbReference type="InterPro" id="IPR050706">
    <property type="entry name" value="Cyclic-di-GMP_PDE-like"/>
</dbReference>
<dbReference type="CDD" id="cd01948">
    <property type="entry name" value="EAL"/>
    <property type="match status" value="1"/>
</dbReference>